<proteinExistence type="predicted"/>
<accession>A0A645FN56</accession>
<name>A0A645FN56_9ZZZZ</name>
<organism evidence="1">
    <name type="scientific">bioreactor metagenome</name>
    <dbReference type="NCBI Taxonomy" id="1076179"/>
    <lineage>
        <taxon>unclassified sequences</taxon>
        <taxon>metagenomes</taxon>
        <taxon>ecological metagenomes</taxon>
    </lineage>
</organism>
<gene>
    <name evidence="1" type="ORF">SDC9_163193</name>
</gene>
<reference evidence="1" key="1">
    <citation type="submission" date="2019-08" db="EMBL/GenBank/DDBJ databases">
        <authorList>
            <person name="Kucharzyk K."/>
            <person name="Murdoch R.W."/>
            <person name="Higgins S."/>
            <person name="Loffler F."/>
        </authorList>
    </citation>
    <scope>NUCLEOTIDE SEQUENCE</scope>
</reference>
<dbReference type="EMBL" id="VSSQ01062722">
    <property type="protein sequence ID" value="MPN15857.1"/>
    <property type="molecule type" value="Genomic_DNA"/>
</dbReference>
<sequence length="188" mass="21222">MQRALLPVQIIGPVIVLQQQRVFVHHLRNVLVLICRTVDHKVRRAFERQRMHRDVFGPKGNGLLQAALKPRHRVFGQACDEVHIDIVVPNPAGCCVAVQNILGSVFAPNCPKHFVAERLWVDGDAGGPVFFKHYQLFFVGTIRAAGLHRVLLQRGKVYTVPHRAHQLAQLRRRDSRGGAPADIHRTKL</sequence>
<dbReference type="AlphaFoldDB" id="A0A645FN56"/>
<protein>
    <submittedName>
        <fullName evidence="1">Uncharacterized protein</fullName>
    </submittedName>
</protein>
<comment type="caution">
    <text evidence="1">The sequence shown here is derived from an EMBL/GenBank/DDBJ whole genome shotgun (WGS) entry which is preliminary data.</text>
</comment>
<evidence type="ECO:0000313" key="1">
    <source>
        <dbReference type="EMBL" id="MPN15857.1"/>
    </source>
</evidence>